<dbReference type="Gene3D" id="3.90.190.20">
    <property type="entry name" value="Mur ligase, C-terminal domain"/>
    <property type="match status" value="1"/>
</dbReference>
<dbReference type="SUPFAM" id="SSF51419">
    <property type="entry name" value="PLP-binding barrel"/>
    <property type="match status" value="1"/>
</dbReference>
<evidence type="ECO:0000256" key="2">
    <source>
        <dbReference type="ARBA" id="ARBA00022898"/>
    </source>
</evidence>
<dbReference type="PANTHER" id="PTHR30511">
    <property type="entry name" value="ALANINE RACEMASE"/>
    <property type="match status" value="1"/>
</dbReference>
<feature type="domain" description="Alanine racemase C-terminal" evidence="5">
    <location>
        <begin position="698"/>
        <end position="822"/>
    </location>
</feature>
<dbReference type="CDD" id="cd00430">
    <property type="entry name" value="PLPDE_III_AR"/>
    <property type="match status" value="1"/>
</dbReference>
<evidence type="ECO:0000259" key="5">
    <source>
        <dbReference type="SMART" id="SM01005"/>
    </source>
</evidence>
<sequence>MMDKLNLRTFAEGYPGKLIEQDPGISFTQVAIDSRKIFSGGDTLFIGLKGNRLNGRQFSDEAHLAGTRNFLLSQETPDTNWSEKLPGANIFLVENPLDALQQLAIWNRNQIRYPIVGITGSNGKTIIKEWLGQILSHQYRVGKSPKSYNSQIGVPLSALSLESYHQIGILEAGISEKGEMEKLNRIIRPELGIFTNLGTAHDENFTNAEEKLIEKCKLFSGSRYIIYRKDQKAVADYLEKNRERDKLISWSEVPGSDYTLSVKNDDAGSRIVLIKPDLDMFTFYTAFRDSASLENLRHVIVACLTLGMKPHAIQKGIATLRNIDMRLTLKPGINRCNIIDDTYNNDLAGLEIALEFMGLQRQSGRKILILSDMVQAGNEERIYQKAGKLVGHYGIDFFIGVGERIKAFGEYFGEKAYFFRDTSHLLENLQDFKLEEDLILIKGARKFYFEEIVKKLEEKFHGTVLEINLNAISHNFNFYKQRLASGTKVMVMVKAFAYGGGSAEIANHLQSLGADYLAVAYADEGVYLRQKGIRLPIMVMNTDVNTFHLLDEYRLEPVIYSIRIFNELIHYVKNHSLFPSVHLELETGMRRLGIDRDALQELASLIHDYPELKVASLYTHLAGADEAVHDKFTQKQLQQFSDMCDKIIAFLGYTPLRHVLNSAGIIRYPEYAFDMVRLGIGVYGVEVSGREQSSLQQVFSLKTVVSQIKELEKGDSIGYGRKGMMTEKGRTATIAIGYADGFDRRFSNGRGYVLIRGQRAPVIGNVCMDMTMVDISGIDAKEGDTVIVYGENIPIYQLAENIGTIPYELLTNIGERVKRLYYLD</sequence>
<feature type="active site" description="Proton acceptor; specific for L-alanine" evidence="4">
    <location>
        <position position="719"/>
    </location>
</feature>
<evidence type="ECO:0000256" key="4">
    <source>
        <dbReference type="HAMAP-Rule" id="MF_01201"/>
    </source>
</evidence>
<dbReference type="RefSeq" id="WP_377067190.1">
    <property type="nucleotide sequence ID" value="NZ_JBHSJJ010000013.1"/>
</dbReference>
<evidence type="ECO:0000313" key="7">
    <source>
        <dbReference type="Proteomes" id="UP001595818"/>
    </source>
</evidence>
<dbReference type="Gene3D" id="3.20.20.10">
    <property type="entry name" value="Alanine racemase"/>
    <property type="match status" value="1"/>
</dbReference>
<dbReference type="SMART" id="SM01005">
    <property type="entry name" value="Ala_racemase_C"/>
    <property type="match status" value="1"/>
</dbReference>
<keyword evidence="6" id="KW-0436">Ligase</keyword>
<evidence type="ECO:0000256" key="3">
    <source>
        <dbReference type="ARBA" id="ARBA00023235"/>
    </source>
</evidence>
<keyword evidence="7" id="KW-1185">Reference proteome</keyword>
<dbReference type="PANTHER" id="PTHR30511:SF0">
    <property type="entry name" value="ALANINE RACEMASE, CATABOLIC-RELATED"/>
    <property type="match status" value="1"/>
</dbReference>
<dbReference type="EC" id="5.1.1.1" evidence="4"/>
<comment type="caution">
    <text evidence="6">The sequence shown here is derived from an EMBL/GenBank/DDBJ whole genome shotgun (WGS) entry which is preliminary data.</text>
</comment>
<dbReference type="InterPro" id="IPR013221">
    <property type="entry name" value="Mur_ligase_cen"/>
</dbReference>
<dbReference type="Pfam" id="PF08245">
    <property type="entry name" value="Mur_ligase_M"/>
    <property type="match status" value="1"/>
</dbReference>
<dbReference type="InterPro" id="IPR001608">
    <property type="entry name" value="Ala_racemase_N"/>
</dbReference>
<dbReference type="Proteomes" id="UP001595818">
    <property type="component" value="Unassembled WGS sequence"/>
</dbReference>
<dbReference type="InterPro" id="IPR029066">
    <property type="entry name" value="PLP-binding_barrel"/>
</dbReference>
<dbReference type="InterPro" id="IPR036565">
    <property type="entry name" value="Mur-like_cat_sf"/>
</dbReference>
<dbReference type="GO" id="GO:0016874">
    <property type="term" value="F:ligase activity"/>
    <property type="evidence" value="ECO:0007669"/>
    <property type="project" value="UniProtKB-KW"/>
</dbReference>
<organism evidence="6 7">
    <name type="scientific">Negadavirga shengliensis</name>
    <dbReference type="NCBI Taxonomy" id="1389218"/>
    <lineage>
        <taxon>Bacteria</taxon>
        <taxon>Pseudomonadati</taxon>
        <taxon>Bacteroidota</taxon>
        <taxon>Cytophagia</taxon>
        <taxon>Cytophagales</taxon>
        <taxon>Cyclobacteriaceae</taxon>
        <taxon>Negadavirga</taxon>
    </lineage>
</organism>
<dbReference type="SUPFAM" id="SSF53623">
    <property type="entry name" value="MurD-like peptide ligases, catalytic domain"/>
    <property type="match status" value="1"/>
</dbReference>
<dbReference type="HAMAP" id="MF_01201">
    <property type="entry name" value="Ala_racemase"/>
    <property type="match status" value="1"/>
</dbReference>
<dbReference type="PRINTS" id="PR00992">
    <property type="entry name" value="ALARACEMASE"/>
</dbReference>
<dbReference type="Gene3D" id="3.40.1390.10">
    <property type="entry name" value="MurE/MurF, N-terminal domain"/>
    <property type="match status" value="1"/>
</dbReference>
<dbReference type="Pfam" id="PF01168">
    <property type="entry name" value="Ala_racemase_N"/>
    <property type="match status" value="1"/>
</dbReference>
<feature type="modified residue" description="N6-(pyridoxal phosphate)lysine" evidence="4">
    <location>
        <position position="494"/>
    </location>
</feature>
<keyword evidence="3 4" id="KW-0413">Isomerase</keyword>
<keyword evidence="2 4" id="KW-0663">Pyridoxal phosphate</keyword>
<dbReference type="NCBIfam" id="TIGR00492">
    <property type="entry name" value="alr"/>
    <property type="match status" value="1"/>
</dbReference>
<evidence type="ECO:0000256" key="1">
    <source>
        <dbReference type="ARBA" id="ARBA00001933"/>
    </source>
</evidence>
<dbReference type="SUPFAM" id="SSF53244">
    <property type="entry name" value="MurD-like peptide ligases, peptide-binding domain"/>
    <property type="match status" value="1"/>
</dbReference>
<dbReference type="SUPFAM" id="SSF50621">
    <property type="entry name" value="Alanine racemase C-terminal domain-like"/>
    <property type="match status" value="1"/>
</dbReference>
<comment type="cofactor">
    <cofactor evidence="1 4">
        <name>pyridoxal 5'-phosphate</name>
        <dbReference type="ChEBI" id="CHEBI:597326"/>
    </cofactor>
</comment>
<evidence type="ECO:0000313" key="6">
    <source>
        <dbReference type="EMBL" id="MFC4873885.1"/>
    </source>
</evidence>
<protein>
    <recommendedName>
        <fullName evidence="4">Alanine racemase</fullName>
        <ecNumber evidence="4">5.1.1.1</ecNumber>
    </recommendedName>
</protein>
<feature type="active site" description="Proton acceptor; specific for D-alanine" evidence="4">
    <location>
        <position position="494"/>
    </location>
</feature>
<dbReference type="NCBIfam" id="NF008897">
    <property type="entry name" value="PRK11930.1"/>
    <property type="match status" value="1"/>
</dbReference>
<comment type="function">
    <text evidence="4">Catalyzes the interconversion of L-alanine and D-alanine. May also act on other amino acids.</text>
</comment>
<dbReference type="InterPro" id="IPR009006">
    <property type="entry name" value="Ala_racemase/Decarboxylase_C"/>
</dbReference>
<dbReference type="Gene3D" id="3.40.1190.10">
    <property type="entry name" value="Mur-like, catalytic domain"/>
    <property type="match status" value="1"/>
</dbReference>
<dbReference type="InterPro" id="IPR035911">
    <property type="entry name" value="MurE/MurF_N"/>
</dbReference>
<name>A0ABV9T583_9BACT</name>
<comment type="catalytic activity">
    <reaction evidence="4">
        <text>L-alanine = D-alanine</text>
        <dbReference type="Rhea" id="RHEA:20249"/>
        <dbReference type="ChEBI" id="CHEBI:57416"/>
        <dbReference type="ChEBI" id="CHEBI:57972"/>
        <dbReference type="EC" id="5.1.1.1"/>
    </reaction>
</comment>
<dbReference type="InterPro" id="IPR036615">
    <property type="entry name" value="Mur_ligase_C_dom_sf"/>
</dbReference>
<comment type="similarity">
    <text evidence="4">Belongs to the alanine racemase family.</text>
</comment>
<proteinExistence type="inferred from homology"/>
<dbReference type="Gene3D" id="2.40.37.10">
    <property type="entry name" value="Lyase, Ornithine Decarboxylase, Chain A, domain 1"/>
    <property type="match status" value="1"/>
</dbReference>
<dbReference type="EMBL" id="JBHSJJ010000013">
    <property type="protein sequence ID" value="MFC4873885.1"/>
    <property type="molecule type" value="Genomic_DNA"/>
</dbReference>
<dbReference type="Pfam" id="PF00842">
    <property type="entry name" value="Ala_racemase_C"/>
    <property type="match status" value="1"/>
</dbReference>
<dbReference type="InterPro" id="IPR000821">
    <property type="entry name" value="Ala_racemase"/>
</dbReference>
<gene>
    <name evidence="6" type="ORF">ACFPFU_19430</name>
</gene>
<accession>A0ABV9T583</accession>
<comment type="pathway">
    <text evidence="4">Amino-acid biosynthesis; D-alanine biosynthesis; D-alanine from L-alanine: step 1/1.</text>
</comment>
<feature type="binding site" evidence="4">
    <location>
        <position position="768"/>
    </location>
    <ligand>
        <name>substrate</name>
    </ligand>
</feature>
<dbReference type="InterPro" id="IPR011079">
    <property type="entry name" value="Ala_racemase_C"/>
</dbReference>
<feature type="binding site" evidence="4">
    <location>
        <position position="591"/>
    </location>
    <ligand>
        <name>substrate</name>
    </ligand>
</feature>
<reference evidence="7" key="1">
    <citation type="journal article" date="2019" name="Int. J. Syst. Evol. Microbiol.">
        <title>The Global Catalogue of Microorganisms (GCM) 10K type strain sequencing project: providing services to taxonomists for standard genome sequencing and annotation.</title>
        <authorList>
            <consortium name="The Broad Institute Genomics Platform"/>
            <consortium name="The Broad Institute Genome Sequencing Center for Infectious Disease"/>
            <person name="Wu L."/>
            <person name="Ma J."/>
        </authorList>
    </citation>
    <scope>NUCLEOTIDE SEQUENCE [LARGE SCALE GENOMIC DNA]</scope>
    <source>
        <strain evidence="7">CGMCC 4.7466</strain>
    </source>
</reference>
<dbReference type="SUPFAM" id="SSF63418">
    <property type="entry name" value="MurE/MurF N-terminal domain"/>
    <property type="match status" value="1"/>
</dbReference>